<dbReference type="EMBL" id="QJJK01000002">
    <property type="protein sequence ID" value="PXW63157.1"/>
    <property type="molecule type" value="Genomic_DNA"/>
</dbReference>
<dbReference type="RefSeq" id="WP_110373326.1">
    <property type="nucleotide sequence ID" value="NZ_CAKNFM010000002.1"/>
</dbReference>
<dbReference type="GO" id="GO:0006629">
    <property type="term" value="P:lipid metabolic process"/>
    <property type="evidence" value="ECO:0007669"/>
    <property type="project" value="InterPro"/>
</dbReference>
<sequence>MAFDWTAPSASPLVIAHRGGALLATENTAAAFSAARGAGAHAIETDVRRTADGALVCVHDADLMRLAGDPRSVSALTFQELRASLPEVMMLDEALTASETMGVLLDVKTTDSAILAPIMAVLAEGEAIERTMLGLRELSLIEAARMRSEAVNILAFLEDCDAAREACDAGANWFRLWEGDATGQRAEAVRAAGLHLAVMVGQPRAQPLPDEYPPFPVGHIDAAGLAALAAIRPDAILLDDPRLVPNLQVSGLQVPQREVPNSRARRGGSDRFKSSPLSPPALHDPT</sequence>
<accession>A0A2V3UDZ7</accession>
<keyword evidence="3" id="KW-1185">Reference proteome</keyword>
<dbReference type="Gene3D" id="3.20.20.190">
    <property type="entry name" value="Phosphatidylinositol (PI) phosphodiesterase"/>
    <property type="match status" value="1"/>
</dbReference>
<dbReference type="OrthoDB" id="9809317at2"/>
<gene>
    <name evidence="2" type="ORF">C7450_10272</name>
</gene>
<dbReference type="Proteomes" id="UP000248021">
    <property type="component" value="Unassembled WGS sequence"/>
</dbReference>
<dbReference type="PANTHER" id="PTHR46211:SF1">
    <property type="entry name" value="GLYCEROPHOSPHODIESTER PHOSPHODIESTERASE, CYTOPLASMIC"/>
    <property type="match status" value="1"/>
</dbReference>
<dbReference type="InterPro" id="IPR017946">
    <property type="entry name" value="PLC-like_Pdiesterase_TIM-brl"/>
</dbReference>
<organism evidence="2 3">
    <name type="scientific">Chelatococcus asaccharovorans</name>
    <dbReference type="NCBI Taxonomy" id="28210"/>
    <lineage>
        <taxon>Bacteria</taxon>
        <taxon>Pseudomonadati</taxon>
        <taxon>Pseudomonadota</taxon>
        <taxon>Alphaproteobacteria</taxon>
        <taxon>Hyphomicrobiales</taxon>
        <taxon>Chelatococcaceae</taxon>
        <taxon>Chelatococcus</taxon>
    </lineage>
</organism>
<feature type="region of interest" description="Disordered" evidence="1">
    <location>
        <begin position="254"/>
        <end position="286"/>
    </location>
</feature>
<dbReference type="PROSITE" id="PS51704">
    <property type="entry name" value="GP_PDE"/>
    <property type="match status" value="1"/>
</dbReference>
<name>A0A2V3UDZ7_9HYPH</name>
<proteinExistence type="predicted"/>
<evidence type="ECO:0000256" key="1">
    <source>
        <dbReference type="SAM" id="MobiDB-lite"/>
    </source>
</evidence>
<comment type="caution">
    <text evidence="2">The sequence shown here is derived from an EMBL/GenBank/DDBJ whole genome shotgun (WGS) entry which is preliminary data.</text>
</comment>
<dbReference type="InterPro" id="IPR030395">
    <property type="entry name" value="GP_PDE_dom"/>
</dbReference>
<dbReference type="GO" id="GO:0008081">
    <property type="term" value="F:phosphoric diester hydrolase activity"/>
    <property type="evidence" value="ECO:0007669"/>
    <property type="project" value="InterPro"/>
</dbReference>
<dbReference type="AlphaFoldDB" id="A0A2V3UDZ7"/>
<evidence type="ECO:0000313" key="2">
    <source>
        <dbReference type="EMBL" id="PXW63157.1"/>
    </source>
</evidence>
<evidence type="ECO:0000313" key="3">
    <source>
        <dbReference type="Proteomes" id="UP000248021"/>
    </source>
</evidence>
<protein>
    <submittedName>
        <fullName evidence="2">Glycerophosphoryl diester phosphodiesterase</fullName>
    </submittedName>
</protein>
<dbReference type="PANTHER" id="PTHR46211">
    <property type="entry name" value="GLYCEROPHOSPHORYL DIESTER PHOSPHODIESTERASE"/>
    <property type="match status" value="1"/>
</dbReference>
<dbReference type="SUPFAM" id="SSF51695">
    <property type="entry name" value="PLC-like phosphodiesterases"/>
    <property type="match status" value="1"/>
</dbReference>
<dbReference type="Pfam" id="PF03009">
    <property type="entry name" value="GDPD"/>
    <property type="match status" value="1"/>
</dbReference>
<reference evidence="2 3" key="1">
    <citation type="submission" date="2018-05" db="EMBL/GenBank/DDBJ databases">
        <title>Genomic Encyclopedia of Type Strains, Phase IV (KMG-IV): sequencing the most valuable type-strain genomes for metagenomic binning, comparative biology and taxonomic classification.</title>
        <authorList>
            <person name="Goeker M."/>
        </authorList>
    </citation>
    <scope>NUCLEOTIDE SEQUENCE [LARGE SCALE GENOMIC DNA]</scope>
    <source>
        <strain evidence="2 3">DSM 6462</strain>
    </source>
</reference>